<gene>
    <name evidence="3" type="ORF">COA07_14430</name>
</gene>
<evidence type="ECO:0000313" key="3">
    <source>
        <dbReference type="EMBL" id="PCG13370.1"/>
    </source>
</evidence>
<comment type="caution">
    <text evidence="3">The sequence shown here is derived from an EMBL/GenBank/DDBJ whole genome shotgun (WGS) entry which is preliminary data.</text>
</comment>
<feature type="transmembrane region" description="Helical" evidence="1">
    <location>
        <begin position="38"/>
        <end position="59"/>
    </location>
</feature>
<dbReference type="Pfam" id="PF02517">
    <property type="entry name" value="Rce1-like"/>
    <property type="match status" value="1"/>
</dbReference>
<keyword evidence="1" id="KW-0472">Membrane</keyword>
<accession>A0A2A4I6E4</accession>
<dbReference type="AlphaFoldDB" id="A0A2A4I6E4"/>
<feature type="transmembrane region" description="Helical" evidence="1">
    <location>
        <begin position="102"/>
        <end position="124"/>
    </location>
</feature>
<keyword evidence="4" id="KW-1185">Reference proteome</keyword>
<dbReference type="GO" id="GO:0008237">
    <property type="term" value="F:metallopeptidase activity"/>
    <property type="evidence" value="ECO:0007669"/>
    <property type="project" value="UniProtKB-KW"/>
</dbReference>
<dbReference type="Proteomes" id="UP000218323">
    <property type="component" value="Unassembled WGS sequence"/>
</dbReference>
<name>A0A2A4I6E4_9SPHN</name>
<feature type="transmembrane region" description="Helical" evidence="1">
    <location>
        <begin position="168"/>
        <end position="187"/>
    </location>
</feature>
<feature type="transmembrane region" description="Helical" evidence="1">
    <location>
        <begin position="269"/>
        <end position="287"/>
    </location>
</feature>
<dbReference type="GO" id="GO:0004175">
    <property type="term" value="F:endopeptidase activity"/>
    <property type="evidence" value="ECO:0007669"/>
    <property type="project" value="UniProtKB-ARBA"/>
</dbReference>
<reference evidence="3 4" key="1">
    <citation type="submission" date="2017-09" db="EMBL/GenBank/DDBJ databases">
        <title>Sphingomonas adhaesiva DSM 7418, whole genome shotgun sequence.</title>
        <authorList>
            <person name="Feng G."/>
            <person name="Zhu H."/>
        </authorList>
    </citation>
    <scope>NUCLEOTIDE SEQUENCE [LARGE SCALE GENOMIC DNA]</scope>
    <source>
        <strain evidence="3 4">DSM 7418</strain>
    </source>
</reference>
<dbReference type="EMBL" id="NWVC01000008">
    <property type="protein sequence ID" value="PCG13370.1"/>
    <property type="molecule type" value="Genomic_DNA"/>
</dbReference>
<feature type="transmembrane region" description="Helical" evidence="1">
    <location>
        <begin position="71"/>
        <end position="90"/>
    </location>
</feature>
<sequence>MPAPPADEAALLAQMLGARSNPAAPALAAPRPSTLAGWRVAAAVTAALAGLLAVGWAMGQIEGAWSPAAQTLAMSAAVIVLAAVAGRVAGTGLMGFGVRWRHWSLVGAAMGLGAIAWCALSLALGGRLTETQEFAGTVTLGGMPVTLAQVGAEEMLFRGAIQPAIGRIAPPLAAIAGTAAAFALLHLAGAWDAPLTALNVFLAGCWLGLLAERSRGLIAPVAAHWGWNAGELTVLGLFPNPGTGPWGALWGHDIVADAVWGGGQEGLNASFLATMVLGAMTLALLAVRRRAEI</sequence>
<dbReference type="RefSeq" id="WP_066709558.1">
    <property type="nucleotide sequence ID" value="NZ_NWVC01000008.1"/>
</dbReference>
<keyword evidence="3" id="KW-0482">Metalloprotease</keyword>
<protein>
    <submittedName>
        <fullName evidence="3">CPBP family intramembrane metalloprotease</fullName>
    </submittedName>
</protein>
<dbReference type="GO" id="GO:0006508">
    <property type="term" value="P:proteolysis"/>
    <property type="evidence" value="ECO:0007669"/>
    <property type="project" value="UniProtKB-KW"/>
</dbReference>
<evidence type="ECO:0000259" key="2">
    <source>
        <dbReference type="Pfam" id="PF02517"/>
    </source>
</evidence>
<proteinExistence type="predicted"/>
<evidence type="ECO:0000313" key="4">
    <source>
        <dbReference type="Proteomes" id="UP000218323"/>
    </source>
</evidence>
<dbReference type="GO" id="GO:0080120">
    <property type="term" value="P:CAAX-box protein maturation"/>
    <property type="evidence" value="ECO:0007669"/>
    <property type="project" value="UniProtKB-ARBA"/>
</dbReference>
<evidence type="ECO:0000256" key="1">
    <source>
        <dbReference type="SAM" id="Phobius"/>
    </source>
</evidence>
<keyword evidence="3" id="KW-0645">Protease</keyword>
<organism evidence="3 4">
    <name type="scientific">Sphingomonas adhaesiva</name>
    <dbReference type="NCBI Taxonomy" id="28212"/>
    <lineage>
        <taxon>Bacteria</taxon>
        <taxon>Pseudomonadati</taxon>
        <taxon>Pseudomonadota</taxon>
        <taxon>Alphaproteobacteria</taxon>
        <taxon>Sphingomonadales</taxon>
        <taxon>Sphingomonadaceae</taxon>
        <taxon>Sphingomonas</taxon>
    </lineage>
</organism>
<dbReference type="InterPro" id="IPR003675">
    <property type="entry name" value="Rce1/LyrA-like_dom"/>
</dbReference>
<keyword evidence="1" id="KW-1133">Transmembrane helix</keyword>
<keyword evidence="1" id="KW-0812">Transmembrane</keyword>
<feature type="domain" description="CAAX prenyl protease 2/Lysostaphin resistance protein A-like" evidence="2">
    <location>
        <begin position="143"/>
        <end position="229"/>
    </location>
</feature>
<keyword evidence="3" id="KW-0378">Hydrolase</keyword>